<proteinExistence type="predicted"/>
<keyword evidence="2" id="KW-0472">Membrane</keyword>
<feature type="transmembrane region" description="Helical" evidence="2">
    <location>
        <begin position="257"/>
        <end position="281"/>
    </location>
</feature>
<evidence type="ECO:0000256" key="1">
    <source>
        <dbReference type="SAM" id="MobiDB-lite"/>
    </source>
</evidence>
<accession>A0A380TJU5</accession>
<organism evidence="3">
    <name type="scientific">metagenome</name>
    <dbReference type="NCBI Taxonomy" id="256318"/>
    <lineage>
        <taxon>unclassified sequences</taxon>
        <taxon>metagenomes</taxon>
    </lineage>
</organism>
<evidence type="ECO:0000256" key="2">
    <source>
        <dbReference type="SAM" id="Phobius"/>
    </source>
</evidence>
<name>A0A380TJU5_9ZZZZ</name>
<sequence length="282" mass="29510">MVEQLQTPSDRGTIRVDAGEANASRPAASDRPAPAALALAGAVEGYIEGVQDRRVFGWAWCRSRPNDPVDVEIQIGDQTLAAVRADRYRGDLAKAGLSEGRHAFEAVLDCTLSAEQKTQVTVHARAQAGEPWVPLVNRTRRAAAKGGDVAEGAAAPSLTRPPSDVEAVLSAIAALEKSVVQGFGRCRADLRDALAAKATAQAAVRDSGTAADSETWREQLSMLVDSIDVLQTRVDTICAALREGGVASDSARRSDRVLMLLVSGLGAVSGAALLLGLFAVFG</sequence>
<reference evidence="3" key="1">
    <citation type="submission" date="2018-07" db="EMBL/GenBank/DDBJ databases">
        <authorList>
            <person name="Quirk P.G."/>
            <person name="Krulwich T.A."/>
        </authorList>
    </citation>
    <scope>NUCLEOTIDE SEQUENCE</scope>
</reference>
<keyword evidence="2" id="KW-0812">Transmembrane</keyword>
<feature type="compositionally biased region" description="Low complexity" evidence="1">
    <location>
        <begin position="21"/>
        <end position="31"/>
    </location>
</feature>
<keyword evidence="2" id="KW-1133">Transmembrane helix</keyword>
<feature type="region of interest" description="Disordered" evidence="1">
    <location>
        <begin position="1"/>
        <end position="31"/>
    </location>
</feature>
<evidence type="ECO:0000313" key="3">
    <source>
        <dbReference type="EMBL" id="SUS07961.1"/>
    </source>
</evidence>
<protein>
    <submittedName>
        <fullName evidence="3">Uncharacterized protein</fullName>
    </submittedName>
</protein>
<gene>
    <name evidence="3" type="ORF">DF3PB_5420003</name>
</gene>
<dbReference type="AlphaFoldDB" id="A0A380TJU5"/>
<feature type="compositionally biased region" description="Polar residues" evidence="1">
    <location>
        <begin position="1"/>
        <end position="10"/>
    </location>
</feature>
<dbReference type="EMBL" id="UIDG01000493">
    <property type="protein sequence ID" value="SUS07961.1"/>
    <property type="molecule type" value="Genomic_DNA"/>
</dbReference>